<reference evidence="1" key="1">
    <citation type="submission" date="2008-03" db="EMBL/GenBank/DDBJ databases">
        <title>Complete sequence of Thermoproteus neutrophilus V24Sta.</title>
        <authorList>
            <consortium name="US DOE Joint Genome Institute"/>
            <person name="Copeland A."/>
            <person name="Lucas S."/>
            <person name="Lapidus A."/>
            <person name="Glavina del Rio T."/>
            <person name="Dalin E."/>
            <person name="Tice H."/>
            <person name="Bruce D."/>
            <person name="Goodwin L."/>
            <person name="Pitluck S."/>
            <person name="Sims D."/>
            <person name="Brettin T."/>
            <person name="Detter J.C."/>
            <person name="Han C."/>
            <person name="Kuske C.R."/>
            <person name="Schmutz J."/>
            <person name="Larimer F."/>
            <person name="Land M."/>
            <person name="Hauser L."/>
            <person name="Kyrpides N."/>
            <person name="Mikhailova N."/>
            <person name="Biddle J.F."/>
            <person name="Zhang Z."/>
            <person name="Fitz-Gibbon S.T."/>
            <person name="Lowe T.M."/>
            <person name="Saltikov C."/>
            <person name="House C.H."/>
            <person name="Richardson P."/>
        </authorList>
    </citation>
    <scope>NUCLEOTIDE SEQUENCE [LARGE SCALE GENOMIC DNA]</scope>
    <source>
        <strain evidence="1">V24Sta</strain>
    </source>
</reference>
<organism evidence="1 2">
    <name type="scientific">Pyrobaculum neutrophilum (strain DSM 2338 / JCM 9278 / NBRC 100436 / V24Sta)</name>
    <name type="common">Thermoproteus neutrophilus</name>
    <dbReference type="NCBI Taxonomy" id="444157"/>
    <lineage>
        <taxon>Archaea</taxon>
        <taxon>Thermoproteota</taxon>
        <taxon>Thermoprotei</taxon>
        <taxon>Thermoproteales</taxon>
        <taxon>Thermoproteaceae</taxon>
        <taxon>Pyrobaculum</taxon>
    </lineage>
</organism>
<protein>
    <submittedName>
        <fullName evidence="1">Uncharacterized protein</fullName>
    </submittedName>
</protein>
<dbReference type="KEGG" id="tne:Tneu_0868"/>
<name>B1YDE2_PYRNV</name>
<gene>
    <name evidence="1" type="ordered locus">Tneu_0868</name>
</gene>
<dbReference type="EMBL" id="CP001014">
    <property type="protein sequence ID" value="ACB39805.1"/>
    <property type="molecule type" value="Genomic_DNA"/>
</dbReference>
<proteinExistence type="predicted"/>
<sequence length="299" mass="34542">MGERHELKLIHYPLSDGDLYLFTRADDAVTLLSLFDNQGAGDLLREWTPELAPVWDRLEELARETRVEYSEEDMKFFEAAGIRIGRGPGFRFGPVITPKGRISIPDNIINALYERLNEERLNHNVSAGLRWWLGCVADLGCIGFATTSQVIHGCRMRGLRLGEEWINWLSEALRERNLYLSLSLPGSYCQCVLMEINDLNNVPSNLTEAVEFADEHYRPGERRGRCVCVDNSCRETEPDLRRLEELLDVYLRRLHRAIWRGLAVVERGVRAWEESSMLKATTEELKKIVDEIYDNLQFR</sequence>
<dbReference type="HOGENOM" id="CLU_929438_0_0_2"/>
<dbReference type="AlphaFoldDB" id="B1YDE2"/>
<dbReference type="Proteomes" id="UP000001694">
    <property type="component" value="Chromosome"/>
</dbReference>
<accession>B1YDE2</accession>
<evidence type="ECO:0000313" key="2">
    <source>
        <dbReference type="Proteomes" id="UP000001694"/>
    </source>
</evidence>
<dbReference type="eggNOG" id="arCOG10105">
    <property type="taxonomic scope" value="Archaea"/>
</dbReference>
<keyword evidence="2" id="KW-1185">Reference proteome</keyword>
<evidence type="ECO:0000313" key="1">
    <source>
        <dbReference type="EMBL" id="ACB39805.1"/>
    </source>
</evidence>